<reference evidence="2" key="1">
    <citation type="journal article" date="2020" name="BMC">
        <title>Leishmania infection induces a limited differential gene expression in the sand fly midgut.</title>
        <authorList>
            <person name="Coutinho-Abreu I.V."/>
            <person name="Serafim T.D."/>
            <person name="Meneses C."/>
            <person name="Kamhawi S."/>
            <person name="Oliveira F."/>
            <person name="Valenzuela J.G."/>
        </authorList>
    </citation>
    <scope>NUCLEOTIDE SEQUENCE</scope>
    <source>
        <strain evidence="2">Jacobina</strain>
        <tissue evidence="2">Midgut</tissue>
    </source>
</reference>
<keyword evidence="1" id="KW-0732">Signal</keyword>
<evidence type="ECO:0000313" key="2">
    <source>
        <dbReference type="EMBL" id="MBC1173517.1"/>
    </source>
</evidence>
<dbReference type="VEuPathDB" id="VectorBase:LLONM1_003098"/>
<protein>
    <submittedName>
        <fullName evidence="2">Putative secreted protein</fullName>
    </submittedName>
</protein>
<proteinExistence type="predicted"/>
<dbReference type="AlphaFoldDB" id="A0A7G3AMN6"/>
<evidence type="ECO:0000256" key="1">
    <source>
        <dbReference type="SAM" id="SignalP"/>
    </source>
</evidence>
<feature type="chain" id="PRO_5028911454" evidence="1">
    <location>
        <begin position="22"/>
        <end position="70"/>
    </location>
</feature>
<dbReference type="EMBL" id="GITU01004814">
    <property type="protein sequence ID" value="MBC1173517.1"/>
    <property type="molecule type" value="Transcribed_RNA"/>
</dbReference>
<feature type="signal peptide" evidence="1">
    <location>
        <begin position="1"/>
        <end position="21"/>
    </location>
</feature>
<accession>A0A7G3AMN6</accession>
<name>A0A7G3AMN6_LUTLO</name>
<sequence>MLRKMFFGVTTVLGTFAICVADSSDESEMETFMRTDEKANEFKMKVYTNPRFVDALKELVPFFEAKGLLD</sequence>
<organism evidence="2">
    <name type="scientific">Lutzomyia longipalpis</name>
    <name type="common">Sand fly</name>
    <dbReference type="NCBI Taxonomy" id="7200"/>
    <lineage>
        <taxon>Eukaryota</taxon>
        <taxon>Metazoa</taxon>
        <taxon>Ecdysozoa</taxon>
        <taxon>Arthropoda</taxon>
        <taxon>Hexapoda</taxon>
        <taxon>Insecta</taxon>
        <taxon>Pterygota</taxon>
        <taxon>Neoptera</taxon>
        <taxon>Endopterygota</taxon>
        <taxon>Diptera</taxon>
        <taxon>Nematocera</taxon>
        <taxon>Psychodoidea</taxon>
        <taxon>Psychodidae</taxon>
        <taxon>Lutzomyia</taxon>
        <taxon>Lutzomyia</taxon>
    </lineage>
</organism>